<dbReference type="SUPFAM" id="SSF55073">
    <property type="entry name" value="Nucleotide cyclase"/>
    <property type="match status" value="1"/>
</dbReference>
<proteinExistence type="predicted"/>
<dbReference type="FunFam" id="3.30.70.270:FF:000001">
    <property type="entry name" value="Diguanylate cyclase domain protein"/>
    <property type="match status" value="1"/>
</dbReference>
<feature type="domain" description="GGDEF" evidence="5">
    <location>
        <begin position="248"/>
        <end position="385"/>
    </location>
</feature>
<accession>A0A2K9LPW0</accession>
<keyword evidence="4" id="KW-0812">Transmembrane</keyword>
<dbReference type="RefSeq" id="WP_101894890.1">
    <property type="nucleotide sequence ID" value="NZ_CP022684.1"/>
</dbReference>
<dbReference type="PANTHER" id="PTHR45138:SF9">
    <property type="entry name" value="DIGUANYLATE CYCLASE DGCM-RELATED"/>
    <property type="match status" value="1"/>
</dbReference>
<reference evidence="7" key="1">
    <citation type="submission" date="2017-08" db="EMBL/GenBank/DDBJ databases">
        <title>Direct submision.</title>
        <authorList>
            <person name="Kim S.-J."/>
            <person name="Rhee S.-K."/>
        </authorList>
    </citation>
    <scope>NUCLEOTIDE SEQUENCE [LARGE SCALE GENOMIC DNA]</scope>
    <source>
        <strain evidence="7">GI5</strain>
    </source>
</reference>
<dbReference type="PROSITE" id="PS50887">
    <property type="entry name" value="GGDEF"/>
    <property type="match status" value="1"/>
</dbReference>
<dbReference type="PANTHER" id="PTHR45138">
    <property type="entry name" value="REGULATORY COMPONENTS OF SENSORY TRANSDUCTION SYSTEM"/>
    <property type="match status" value="1"/>
</dbReference>
<evidence type="ECO:0000256" key="4">
    <source>
        <dbReference type="SAM" id="Phobius"/>
    </source>
</evidence>
<evidence type="ECO:0000259" key="5">
    <source>
        <dbReference type="PROSITE" id="PS50887"/>
    </source>
</evidence>
<dbReference type="Pfam" id="PF00990">
    <property type="entry name" value="GGDEF"/>
    <property type="match status" value="1"/>
</dbReference>
<dbReference type="KEGG" id="kak:Kalk_14270"/>
<dbReference type="InterPro" id="IPR043128">
    <property type="entry name" value="Rev_trsase/Diguanyl_cyclase"/>
</dbReference>
<dbReference type="InterPro" id="IPR000160">
    <property type="entry name" value="GGDEF_dom"/>
</dbReference>
<dbReference type="GO" id="GO:1902201">
    <property type="term" value="P:negative regulation of bacterial-type flagellum-dependent cell motility"/>
    <property type="evidence" value="ECO:0007669"/>
    <property type="project" value="TreeGrafter"/>
</dbReference>
<gene>
    <name evidence="6" type="ORF">Kalk_14270</name>
</gene>
<dbReference type="AlphaFoldDB" id="A0A2K9LPW0"/>
<dbReference type="GO" id="GO:0052621">
    <property type="term" value="F:diguanylate cyclase activity"/>
    <property type="evidence" value="ECO:0007669"/>
    <property type="project" value="UniProtKB-EC"/>
</dbReference>
<keyword evidence="4" id="KW-0472">Membrane</keyword>
<comment type="catalytic activity">
    <reaction evidence="3">
        <text>2 GTP = 3',3'-c-di-GMP + 2 diphosphate</text>
        <dbReference type="Rhea" id="RHEA:24898"/>
        <dbReference type="ChEBI" id="CHEBI:33019"/>
        <dbReference type="ChEBI" id="CHEBI:37565"/>
        <dbReference type="ChEBI" id="CHEBI:58805"/>
        <dbReference type="EC" id="2.7.7.65"/>
    </reaction>
</comment>
<evidence type="ECO:0000256" key="1">
    <source>
        <dbReference type="ARBA" id="ARBA00001946"/>
    </source>
</evidence>
<keyword evidence="7" id="KW-1185">Reference proteome</keyword>
<evidence type="ECO:0000256" key="3">
    <source>
        <dbReference type="ARBA" id="ARBA00034247"/>
    </source>
</evidence>
<dbReference type="EC" id="2.7.7.65" evidence="2"/>
<protein>
    <recommendedName>
        <fullName evidence="2">diguanylate cyclase</fullName>
        <ecNumber evidence="2">2.7.7.65</ecNumber>
    </recommendedName>
</protein>
<dbReference type="OrthoDB" id="9759607at2"/>
<dbReference type="NCBIfam" id="TIGR00254">
    <property type="entry name" value="GGDEF"/>
    <property type="match status" value="1"/>
</dbReference>
<dbReference type="InterPro" id="IPR029787">
    <property type="entry name" value="Nucleotide_cyclase"/>
</dbReference>
<evidence type="ECO:0000313" key="6">
    <source>
        <dbReference type="EMBL" id="AUM13515.1"/>
    </source>
</evidence>
<dbReference type="InterPro" id="IPR050469">
    <property type="entry name" value="Diguanylate_Cyclase"/>
</dbReference>
<dbReference type="CDD" id="cd01949">
    <property type="entry name" value="GGDEF"/>
    <property type="match status" value="1"/>
</dbReference>
<comment type="cofactor">
    <cofactor evidence="1">
        <name>Mg(2+)</name>
        <dbReference type="ChEBI" id="CHEBI:18420"/>
    </cofactor>
</comment>
<dbReference type="SMART" id="SM00267">
    <property type="entry name" value="GGDEF"/>
    <property type="match status" value="1"/>
</dbReference>
<dbReference type="Gene3D" id="3.30.70.270">
    <property type="match status" value="1"/>
</dbReference>
<feature type="transmembrane region" description="Helical" evidence="4">
    <location>
        <begin position="180"/>
        <end position="200"/>
    </location>
</feature>
<dbReference type="GO" id="GO:0005886">
    <property type="term" value="C:plasma membrane"/>
    <property type="evidence" value="ECO:0007669"/>
    <property type="project" value="TreeGrafter"/>
</dbReference>
<feature type="transmembrane region" description="Helical" evidence="4">
    <location>
        <begin position="73"/>
        <end position="94"/>
    </location>
</feature>
<evidence type="ECO:0000313" key="7">
    <source>
        <dbReference type="Proteomes" id="UP000235116"/>
    </source>
</evidence>
<feature type="transmembrane region" description="Helical" evidence="4">
    <location>
        <begin position="47"/>
        <end position="67"/>
    </location>
</feature>
<feature type="transmembrane region" description="Helical" evidence="4">
    <location>
        <begin position="129"/>
        <end position="148"/>
    </location>
</feature>
<dbReference type="Proteomes" id="UP000235116">
    <property type="component" value="Chromosome"/>
</dbReference>
<feature type="transmembrane region" description="Helical" evidence="4">
    <location>
        <begin position="101"/>
        <end position="123"/>
    </location>
</feature>
<keyword evidence="4" id="KW-1133">Transmembrane helix</keyword>
<evidence type="ECO:0000256" key="2">
    <source>
        <dbReference type="ARBA" id="ARBA00012528"/>
    </source>
</evidence>
<dbReference type="GO" id="GO:0043709">
    <property type="term" value="P:cell adhesion involved in single-species biofilm formation"/>
    <property type="evidence" value="ECO:0007669"/>
    <property type="project" value="TreeGrafter"/>
</dbReference>
<sequence length="396" mass="45412">MPELDWDLQKYDRQLKKGFKSLSFTQELEVEFRNFFHARNVVKQRGAILVGIILLLILVPLDVAYLEGDVLEFYLISRVWITVPVLIVALLFTFKERLRRYFSVFSFFIITFIGITTNVSVIYSQMTHIYAPYEGAMLLIMVAFFLGGMYFRQSLSCIVIIALSYLVLSEIYLPHEQYQLHRYFFIFATCLIGGVSAYTFEYQVRISFLQRGALKCLAKTDHLTGLYNRGALNQKLTHLTEYAFREKKPITLMLVDVDYFKNFNDFYGHIKGDRCLVEVAAALAKNCQRPLDFVGRYGGEEFLLMWFDAAPNEAKGFAEKTKASVDRLQIPHQQSQVSDHVTLSGGMITGVPSHANQAETILNQADQCLYRAKESGRNRIVIQDLGDENNIADLVK</sequence>
<feature type="transmembrane region" description="Helical" evidence="4">
    <location>
        <begin position="155"/>
        <end position="174"/>
    </location>
</feature>
<organism evidence="6 7">
    <name type="scientific">Ketobacter alkanivorans</name>
    <dbReference type="NCBI Taxonomy" id="1917421"/>
    <lineage>
        <taxon>Bacteria</taxon>
        <taxon>Pseudomonadati</taxon>
        <taxon>Pseudomonadota</taxon>
        <taxon>Gammaproteobacteria</taxon>
        <taxon>Pseudomonadales</taxon>
        <taxon>Ketobacteraceae</taxon>
        <taxon>Ketobacter</taxon>
    </lineage>
</organism>
<name>A0A2K9LPW0_9GAMM</name>
<dbReference type="EMBL" id="CP022684">
    <property type="protein sequence ID" value="AUM13515.1"/>
    <property type="molecule type" value="Genomic_DNA"/>
</dbReference>